<dbReference type="EMBL" id="BARV01041818">
    <property type="protein sequence ID" value="GAI54304.1"/>
    <property type="molecule type" value="Genomic_DNA"/>
</dbReference>
<feature type="non-terminal residue" evidence="1">
    <location>
        <position position="1"/>
    </location>
</feature>
<organism evidence="1">
    <name type="scientific">marine sediment metagenome</name>
    <dbReference type="NCBI Taxonomy" id="412755"/>
    <lineage>
        <taxon>unclassified sequences</taxon>
        <taxon>metagenomes</taxon>
        <taxon>ecological metagenomes</taxon>
    </lineage>
</organism>
<name>X1RFD2_9ZZZZ</name>
<gene>
    <name evidence="1" type="ORF">S06H3_63139</name>
</gene>
<accession>X1RFD2</accession>
<reference evidence="1" key="1">
    <citation type="journal article" date="2014" name="Front. Microbiol.">
        <title>High frequency of phylogenetically diverse reductive dehalogenase-homologous genes in deep subseafloor sedimentary metagenomes.</title>
        <authorList>
            <person name="Kawai M."/>
            <person name="Futagami T."/>
            <person name="Toyoda A."/>
            <person name="Takaki Y."/>
            <person name="Nishi S."/>
            <person name="Hori S."/>
            <person name="Arai W."/>
            <person name="Tsubouchi T."/>
            <person name="Morono Y."/>
            <person name="Uchiyama I."/>
            <person name="Ito T."/>
            <person name="Fujiyama A."/>
            <person name="Inagaki F."/>
            <person name="Takami H."/>
        </authorList>
    </citation>
    <scope>NUCLEOTIDE SEQUENCE</scope>
    <source>
        <strain evidence="1">Expedition CK06-06</strain>
    </source>
</reference>
<comment type="caution">
    <text evidence="1">The sequence shown here is derived from an EMBL/GenBank/DDBJ whole genome shotgun (WGS) entry which is preliminary data.</text>
</comment>
<sequence>DNVWFLPVTQKTKIPVIVSVKLNFTDIDSDFAMLPEYALEQMFFRQ</sequence>
<proteinExistence type="predicted"/>
<protein>
    <submittedName>
        <fullName evidence="1">Uncharacterized protein</fullName>
    </submittedName>
</protein>
<evidence type="ECO:0000313" key="1">
    <source>
        <dbReference type="EMBL" id="GAI54304.1"/>
    </source>
</evidence>
<dbReference type="AlphaFoldDB" id="X1RFD2"/>